<protein>
    <submittedName>
        <fullName evidence="2">Uncharacterized protein</fullName>
    </submittedName>
</protein>
<proteinExistence type="predicted"/>
<dbReference type="Proteomes" id="UP001281761">
    <property type="component" value="Unassembled WGS sequence"/>
</dbReference>
<evidence type="ECO:0000313" key="3">
    <source>
        <dbReference type="Proteomes" id="UP001281761"/>
    </source>
</evidence>
<name>A0ABQ9YF43_9EUKA</name>
<reference evidence="2 3" key="1">
    <citation type="journal article" date="2022" name="bioRxiv">
        <title>Genomics of Preaxostyla Flagellates Illuminates Evolutionary Transitions and the Path Towards Mitochondrial Loss.</title>
        <authorList>
            <person name="Novak L.V.F."/>
            <person name="Treitli S.C."/>
            <person name="Pyrih J."/>
            <person name="Halakuc P."/>
            <person name="Pipaliya S.V."/>
            <person name="Vacek V."/>
            <person name="Brzon O."/>
            <person name="Soukal P."/>
            <person name="Eme L."/>
            <person name="Dacks J.B."/>
            <person name="Karnkowska A."/>
            <person name="Elias M."/>
            <person name="Hampl V."/>
        </authorList>
    </citation>
    <scope>NUCLEOTIDE SEQUENCE [LARGE SCALE GENOMIC DNA]</scope>
    <source>
        <strain evidence="2">NAU3</strain>
        <tissue evidence="2">Gut</tissue>
    </source>
</reference>
<feature type="compositionally biased region" description="Basic and acidic residues" evidence="1">
    <location>
        <begin position="217"/>
        <end position="234"/>
    </location>
</feature>
<keyword evidence="3" id="KW-1185">Reference proteome</keyword>
<feature type="region of interest" description="Disordered" evidence="1">
    <location>
        <begin position="207"/>
        <end position="249"/>
    </location>
</feature>
<dbReference type="EMBL" id="JARBJD010000011">
    <property type="protein sequence ID" value="KAK2962395.1"/>
    <property type="molecule type" value="Genomic_DNA"/>
</dbReference>
<organism evidence="2 3">
    <name type="scientific">Blattamonas nauphoetae</name>
    <dbReference type="NCBI Taxonomy" id="2049346"/>
    <lineage>
        <taxon>Eukaryota</taxon>
        <taxon>Metamonada</taxon>
        <taxon>Preaxostyla</taxon>
        <taxon>Oxymonadida</taxon>
        <taxon>Blattamonas</taxon>
    </lineage>
</organism>
<feature type="region of interest" description="Disordered" evidence="1">
    <location>
        <begin position="52"/>
        <end position="84"/>
    </location>
</feature>
<evidence type="ECO:0000256" key="1">
    <source>
        <dbReference type="SAM" id="MobiDB-lite"/>
    </source>
</evidence>
<accession>A0ABQ9YF43</accession>
<sequence length="348" mass="39528">MYAARLLLNARSRQPFASLSSPAATLRDISNTLLMDDEARTILVPVPAMDIQSARSQSDSDERSYATSTIADGHIAKQSKRHRRIVSVSPTPLARPEDEQEAMPDWINEIALDVFESTKTAPFPFRCASCDFKNSMNLPLNQTKQTTVNSESARREREESDQITGDAFDIHIRQERLAYQLSQPEVLHKIMSTLGTHVQSLQGLFSRKQQHVQSEQETERSQLEERQDVAAKEDNFDEADTLAAGQDSKTQTREVFHTLFLEKAKLLTDEQEAYDTAQEQHFAEQKHQRQLLTATFSVCNVLFTFETVESAILAKERSSLSTASRQLQYPFREQRRVSTAEEGVEEMI</sequence>
<gene>
    <name evidence="2" type="ORF">BLNAU_2638</name>
</gene>
<evidence type="ECO:0000313" key="2">
    <source>
        <dbReference type="EMBL" id="KAK2962395.1"/>
    </source>
</evidence>
<comment type="caution">
    <text evidence="2">The sequence shown here is derived from an EMBL/GenBank/DDBJ whole genome shotgun (WGS) entry which is preliminary data.</text>
</comment>